<evidence type="ECO:0000313" key="2">
    <source>
        <dbReference type="Proteomes" id="UP000324222"/>
    </source>
</evidence>
<reference evidence="1 2" key="1">
    <citation type="submission" date="2019-05" db="EMBL/GenBank/DDBJ databases">
        <title>Another draft genome of Portunus trituberculatus and its Hox gene families provides insights of decapod evolution.</title>
        <authorList>
            <person name="Jeong J.-H."/>
            <person name="Song I."/>
            <person name="Kim S."/>
            <person name="Choi T."/>
            <person name="Kim D."/>
            <person name="Ryu S."/>
            <person name="Kim W."/>
        </authorList>
    </citation>
    <scope>NUCLEOTIDE SEQUENCE [LARGE SCALE GENOMIC DNA]</scope>
    <source>
        <tissue evidence="1">Muscle</tissue>
    </source>
</reference>
<sequence>MVVQHFSSPTPIRQVLLCEGGQARGGSGHQAIRAIHMPSHNLQLISGQGIKQNPFSMEDPWILSTEVILGRTMTPRTPLPHTQTLALCLTTPTTHHSTANTRNTK</sequence>
<name>A0A5B7HII0_PORTR</name>
<comment type="caution">
    <text evidence="1">The sequence shown here is derived from an EMBL/GenBank/DDBJ whole genome shotgun (WGS) entry which is preliminary data.</text>
</comment>
<dbReference type="AlphaFoldDB" id="A0A5B7HII0"/>
<gene>
    <name evidence="1" type="ORF">E2C01_062604</name>
</gene>
<organism evidence="1 2">
    <name type="scientific">Portunus trituberculatus</name>
    <name type="common">Swimming crab</name>
    <name type="synonym">Neptunus trituberculatus</name>
    <dbReference type="NCBI Taxonomy" id="210409"/>
    <lineage>
        <taxon>Eukaryota</taxon>
        <taxon>Metazoa</taxon>
        <taxon>Ecdysozoa</taxon>
        <taxon>Arthropoda</taxon>
        <taxon>Crustacea</taxon>
        <taxon>Multicrustacea</taxon>
        <taxon>Malacostraca</taxon>
        <taxon>Eumalacostraca</taxon>
        <taxon>Eucarida</taxon>
        <taxon>Decapoda</taxon>
        <taxon>Pleocyemata</taxon>
        <taxon>Brachyura</taxon>
        <taxon>Eubrachyura</taxon>
        <taxon>Portunoidea</taxon>
        <taxon>Portunidae</taxon>
        <taxon>Portuninae</taxon>
        <taxon>Portunus</taxon>
    </lineage>
</organism>
<accession>A0A5B7HII0</accession>
<keyword evidence="2" id="KW-1185">Reference proteome</keyword>
<dbReference type="Proteomes" id="UP000324222">
    <property type="component" value="Unassembled WGS sequence"/>
</dbReference>
<evidence type="ECO:0000313" key="1">
    <source>
        <dbReference type="EMBL" id="MPC68404.1"/>
    </source>
</evidence>
<dbReference type="EMBL" id="VSRR010027789">
    <property type="protein sequence ID" value="MPC68404.1"/>
    <property type="molecule type" value="Genomic_DNA"/>
</dbReference>
<protein>
    <submittedName>
        <fullName evidence="1">Uncharacterized protein</fullName>
    </submittedName>
</protein>
<proteinExistence type="predicted"/>